<dbReference type="SUPFAM" id="SSF53474">
    <property type="entry name" value="alpha/beta-Hydrolases"/>
    <property type="match status" value="1"/>
</dbReference>
<dbReference type="Gene3D" id="3.40.50.1820">
    <property type="entry name" value="alpha/beta hydrolase"/>
    <property type="match status" value="1"/>
</dbReference>
<keyword evidence="1 3" id="KW-0378">Hydrolase</keyword>
<dbReference type="PANTHER" id="PTHR43798">
    <property type="entry name" value="MONOACYLGLYCEROL LIPASE"/>
    <property type="match status" value="1"/>
</dbReference>
<comment type="caution">
    <text evidence="3">The sequence shown here is derived from an EMBL/GenBank/DDBJ whole genome shotgun (WGS) entry which is preliminary data.</text>
</comment>
<name>W2UZK0_9RICK</name>
<accession>W2UZK0</accession>
<protein>
    <submittedName>
        <fullName evidence="3">Alpha/beta hydrolase fold family protein</fullName>
    </submittedName>
</protein>
<dbReference type="EMBL" id="AXCJ01000005">
    <property type="protein sequence ID" value="ETO91399.1"/>
    <property type="molecule type" value="Genomic_DNA"/>
</dbReference>
<evidence type="ECO:0000313" key="4">
    <source>
        <dbReference type="Proteomes" id="UP000018951"/>
    </source>
</evidence>
<keyword evidence="4" id="KW-1185">Reference proteome</keyword>
<gene>
    <name evidence="3" type="ORF">P857_314</name>
</gene>
<sequence>MVMVGSYADLLSLGRSMTVEIAGQNCKIYYYYYDSNYIQVPVLLLHGVNGNCRNFDSLALFLISNGFNIITLDYPGRGNSEYLKDKELYIHDVYLCVIRDLLQSLEIKKVYCVGTSLGGLLALQLYKKGVKVKALVLNDIGPYVPIERQKKLAGYLYNNYVKFNTLKEVSKYIRFAYAMSGIDLEQDWRHLIRYSVHKENNGSFILSYDKLVVDKLYEDSVSGEVIDLWDDWRYLQYKKVPVQVIRGGLSSLFTTDVLTKMQEIKPDTDVVTFDSLGHAPMLTDIIQKEYILKFLKNIFLH</sequence>
<dbReference type="InterPro" id="IPR000073">
    <property type="entry name" value="AB_hydrolase_1"/>
</dbReference>
<dbReference type="InterPro" id="IPR029058">
    <property type="entry name" value="AB_hydrolase_fold"/>
</dbReference>
<proteinExistence type="predicted"/>
<dbReference type="GO" id="GO:0016787">
    <property type="term" value="F:hydrolase activity"/>
    <property type="evidence" value="ECO:0007669"/>
    <property type="project" value="UniProtKB-KW"/>
</dbReference>
<dbReference type="InterPro" id="IPR050266">
    <property type="entry name" value="AB_hydrolase_sf"/>
</dbReference>
<evidence type="ECO:0000313" key="3">
    <source>
        <dbReference type="EMBL" id="ETO91399.1"/>
    </source>
</evidence>
<evidence type="ECO:0000259" key="2">
    <source>
        <dbReference type="Pfam" id="PF00561"/>
    </source>
</evidence>
<dbReference type="GO" id="GO:0016020">
    <property type="term" value="C:membrane"/>
    <property type="evidence" value="ECO:0007669"/>
    <property type="project" value="TreeGrafter"/>
</dbReference>
<feature type="domain" description="AB hydrolase-1" evidence="2">
    <location>
        <begin position="41"/>
        <end position="283"/>
    </location>
</feature>
<dbReference type="PANTHER" id="PTHR43798:SF31">
    <property type="entry name" value="AB HYDROLASE SUPERFAMILY PROTEIN YCLE"/>
    <property type="match status" value="1"/>
</dbReference>
<evidence type="ECO:0000256" key="1">
    <source>
        <dbReference type="ARBA" id="ARBA00022801"/>
    </source>
</evidence>
<dbReference type="Proteomes" id="UP000018951">
    <property type="component" value="Unassembled WGS sequence"/>
</dbReference>
<dbReference type="Pfam" id="PF00561">
    <property type="entry name" value="Abhydrolase_1"/>
    <property type="match status" value="1"/>
</dbReference>
<organism evidence="3 4">
    <name type="scientific">Candidatus Xenolissoclinum pacificiensis L6</name>
    <dbReference type="NCBI Taxonomy" id="1401685"/>
    <lineage>
        <taxon>Bacteria</taxon>
        <taxon>Pseudomonadati</taxon>
        <taxon>Pseudomonadota</taxon>
        <taxon>Alphaproteobacteria</taxon>
        <taxon>Rickettsiales</taxon>
        <taxon>Anaplasmataceae</taxon>
        <taxon>Candidatus Xenolissoclinum</taxon>
    </lineage>
</organism>
<dbReference type="STRING" id="1401685.P857_314"/>
<dbReference type="AlphaFoldDB" id="W2UZK0"/>
<reference evidence="3 4" key="1">
    <citation type="journal article" date="2013" name="PLoS ONE">
        <title>Bacterial endosymbiosis in a chordate host: long-term co-evolution and conservation of secondary metabolism.</title>
        <authorList>
            <person name="Kwan J.C."/>
            <person name="Schmidt E.W."/>
        </authorList>
    </citation>
    <scope>NUCLEOTIDE SEQUENCE [LARGE SCALE GENOMIC DNA]</scope>
    <source>
        <strain evidence="4">L6</strain>
    </source>
</reference>